<keyword evidence="3" id="KW-1185">Reference proteome</keyword>
<protein>
    <submittedName>
        <fullName evidence="2">Uncharacterized protein</fullName>
    </submittedName>
</protein>
<dbReference type="EMBL" id="JAAMPC010000003">
    <property type="protein sequence ID" value="KAG2323334.1"/>
    <property type="molecule type" value="Genomic_DNA"/>
</dbReference>
<comment type="caution">
    <text evidence="2">The sequence shown here is derived from an EMBL/GenBank/DDBJ whole genome shotgun (WGS) entry which is preliminary data.</text>
</comment>
<sequence length="250" mass="28260">MREGDCVLSSPLVFSNTTERREIRQREIRYCRGKNRPVRLHRHWSQTSLDPQGFVASPHLRHTSFSLSSPVARRSSVKGGGSEPRASIPLAETKKTEEEADISNPELLSHMASVASKLYSASSSKGQAMVRDLVFSCIVVGGKNKYLINGKLAQPIQVQNLFHSLQLNVNNYHITKVFNMKPPEILSVCTSKKEWRKNEEVAKAWIISLRDIRFRVEKVQAPCVTGRRRCWSTHGDGVGRGVVRRKEIEL</sequence>
<proteinExistence type="predicted"/>
<evidence type="ECO:0000313" key="2">
    <source>
        <dbReference type="EMBL" id="KAG2323334.1"/>
    </source>
</evidence>
<reference evidence="2 3" key="1">
    <citation type="submission" date="2020-02" db="EMBL/GenBank/DDBJ databases">
        <authorList>
            <person name="Ma Q."/>
            <person name="Huang Y."/>
            <person name="Song X."/>
            <person name="Pei D."/>
        </authorList>
    </citation>
    <scope>NUCLEOTIDE SEQUENCE [LARGE SCALE GENOMIC DNA]</scope>
    <source>
        <strain evidence="2">Sxm20200214</strain>
        <tissue evidence="2">Leaf</tissue>
    </source>
</reference>
<organism evidence="2 3">
    <name type="scientific">Brassica carinata</name>
    <name type="common">Ethiopian mustard</name>
    <name type="synonym">Abyssinian cabbage</name>
    <dbReference type="NCBI Taxonomy" id="52824"/>
    <lineage>
        <taxon>Eukaryota</taxon>
        <taxon>Viridiplantae</taxon>
        <taxon>Streptophyta</taxon>
        <taxon>Embryophyta</taxon>
        <taxon>Tracheophyta</taxon>
        <taxon>Spermatophyta</taxon>
        <taxon>Magnoliopsida</taxon>
        <taxon>eudicotyledons</taxon>
        <taxon>Gunneridae</taxon>
        <taxon>Pentapetalae</taxon>
        <taxon>rosids</taxon>
        <taxon>malvids</taxon>
        <taxon>Brassicales</taxon>
        <taxon>Brassicaceae</taxon>
        <taxon>Brassiceae</taxon>
        <taxon>Brassica</taxon>
    </lineage>
</organism>
<dbReference type="AlphaFoldDB" id="A0A8X8B467"/>
<evidence type="ECO:0000313" key="3">
    <source>
        <dbReference type="Proteomes" id="UP000886595"/>
    </source>
</evidence>
<feature type="region of interest" description="Disordered" evidence="1">
    <location>
        <begin position="66"/>
        <end position="100"/>
    </location>
</feature>
<accession>A0A8X8B467</accession>
<dbReference type="OrthoDB" id="10255539at2759"/>
<evidence type="ECO:0000256" key="1">
    <source>
        <dbReference type="SAM" id="MobiDB-lite"/>
    </source>
</evidence>
<gene>
    <name evidence="2" type="ORF">Bca52824_016547</name>
</gene>
<name>A0A8X8B467_BRACI</name>
<dbReference type="Proteomes" id="UP000886595">
    <property type="component" value="Unassembled WGS sequence"/>
</dbReference>